<dbReference type="InterPro" id="IPR036249">
    <property type="entry name" value="Thioredoxin-like_sf"/>
</dbReference>
<comment type="caution">
    <text evidence="2">The sequence shown here is derived from an EMBL/GenBank/DDBJ whole genome shotgun (WGS) entry which is preliminary data.</text>
</comment>
<dbReference type="EMBL" id="LACC01000040">
    <property type="protein sequence ID" value="KJZ38478.1"/>
    <property type="molecule type" value="Genomic_DNA"/>
</dbReference>
<dbReference type="PATRIC" id="fig|294.132.peg.4754"/>
<dbReference type="Gene3D" id="3.40.30.10">
    <property type="entry name" value="Glutaredoxin"/>
    <property type="match status" value="1"/>
</dbReference>
<proteinExistence type="predicted"/>
<protein>
    <submittedName>
        <fullName evidence="2">Uncharacterized protein</fullName>
    </submittedName>
</protein>
<feature type="compositionally biased region" description="Polar residues" evidence="1">
    <location>
        <begin position="29"/>
        <end position="42"/>
    </location>
</feature>
<dbReference type="AlphaFoldDB" id="A0A0F4T285"/>
<evidence type="ECO:0000313" key="3">
    <source>
        <dbReference type="Proteomes" id="UP000033588"/>
    </source>
</evidence>
<feature type="region of interest" description="Disordered" evidence="1">
    <location>
        <begin position="21"/>
        <end position="42"/>
    </location>
</feature>
<name>A0A0F4T285_PSEFL</name>
<evidence type="ECO:0000313" key="2">
    <source>
        <dbReference type="EMBL" id="KJZ38478.1"/>
    </source>
</evidence>
<accession>A0A0F4T285</accession>
<reference evidence="2 3" key="1">
    <citation type="submission" date="2015-03" db="EMBL/GenBank/DDBJ databases">
        <title>Comparative genomics of Pseudomonas insights into diversity of traits involved in vanlence and defense.</title>
        <authorList>
            <person name="Qin Y."/>
        </authorList>
    </citation>
    <scope>NUCLEOTIDE SEQUENCE [LARGE SCALE GENOMIC DNA]</scope>
    <source>
        <strain evidence="2 3">C8</strain>
    </source>
</reference>
<dbReference type="OrthoDB" id="5567697at2"/>
<dbReference type="RefSeq" id="WP_046043458.1">
    <property type="nucleotide sequence ID" value="NZ_LACC01000040.1"/>
</dbReference>
<evidence type="ECO:0000256" key="1">
    <source>
        <dbReference type="SAM" id="MobiDB-lite"/>
    </source>
</evidence>
<organism evidence="2 3">
    <name type="scientific">Pseudomonas fluorescens</name>
    <dbReference type="NCBI Taxonomy" id="294"/>
    <lineage>
        <taxon>Bacteria</taxon>
        <taxon>Pseudomonadati</taxon>
        <taxon>Pseudomonadota</taxon>
        <taxon>Gammaproteobacteria</taxon>
        <taxon>Pseudomonadales</taxon>
        <taxon>Pseudomonadaceae</taxon>
        <taxon>Pseudomonas</taxon>
    </lineage>
</organism>
<sequence length="140" mass="15505">MSAQGVFHCICSSRAFARERHEQTAPVAQPSTDTPMQDQNDSTFISLTSDPLRNSPAVLKACTLKQGIDGPHWFFLTDDKVQMDLVWGRIGQIVPLPAQHSTRLIVRDAANRRWSKIRSAAPAASIVQRLQLLTMPVAGR</sequence>
<dbReference type="Proteomes" id="UP000033588">
    <property type="component" value="Unassembled WGS sequence"/>
</dbReference>
<gene>
    <name evidence="2" type="ORF">VC35_25905</name>
</gene>
<dbReference type="SUPFAM" id="SSF52833">
    <property type="entry name" value="Thioredoxin-like"/>
    <property type="match status" value="1"/>
</dbReference>